<dbReference type="PANTHER" id="PTHR21343">
    <property type="entry name" value="DETHIOBIOTIN SYNTHETASE"/>
    <property type="match status" value="1"/>
</dbReference>
<comment type="function">
    <text evidence="4">Catalyzes amidations at positions B, D, E, and G on adenosylcobyrinic A,C-diamide. NH(2) groups are provided by glutamine, and one molecule of ATP is hydrogenolyzed for each amidation.</text>
</comment>
<feature type="active site" description="Nucleophile" evidence="4">
    <location>
        <position position="333"/>
    </location>
</feature>
<proteinExistence type="inferred from homology"/>
<dbReference type="InterPro" id="IPR002586">
    <property type="entry name" value="CobQ/CobB/MinD/ParA_Nub-bd_dom"/>
</dbReference>
<dbReference type="PROSITE" id="PS51274">
    <property type="entry name" value="GATASE_COBBQ"/>
    <property type="match status" value="1"/>
</dbReference>
<dbReference type="Proteomes" id="UP000530928">
    <property type="component" value="Unassembled WGS sequence"/>
</dbReference>
<keyword evidence="8" id="KW-1185">Reference proteome</keyword>
<keyword evidence="2 4" id="KW-0169">Cobalamin biosynthesis</keyword>
<accession>A0A7W0HSD2</accession>
<comment type="pathway">
    <text evidence="1 4">Cofactor biosynthesis; adenosylcobalamin biosynthesis.</text>
</comment>
<feature type="active site" evidence="4">
    <location>
        <position position="417"/>
    </location>
</feature>
<dbReference type="HAMAP" id="MF_00028">
    <property type="entry name" value="CobQ"/>
    <property type="match status" value="1"/>
</dbReference>
<dbReference type="UniPathway" id="UPA00148"/>
<evidence type="ECO:0000256" key="4">
    <source>
        <dbReference type="HAMAP-Rule" id="MF_00028"/>
    </source>
</evidence>
<dbReference type="NCBIfam" id="TIGR00313">
    <property type="entry name" value="cobQ"/>
    <property type="match status" value="1"/>
</dbReference>
<dbReference type="CDD" id="cd05389">
    <property type="entry name" value="CobQ_N"/>
    <property type="match status" value="1"/>
</dbReference>
<dbReference type="InterPro" id="IPR027417">
    <property type="entry name" value="P-loop_NTPase"/>
</dbReference>
<keyword evidence="7" id="KW-0436">Ligase</keyword>
<feature type="domain" description="CobQ/CobB/MinD/ParA nucleotide binding" evidence="5">
    <location>
        <begin position="6"/>
        <end position="230"/>
    </location>
</feature>
<dbReference type="GO" id="GO:0015420">
    <property type="term" value="F:ABC-type vitamin B12 transporter activity"/>
    <property type="evidence" value="ECO:0007669"/>
    <property type="project" value="UniProtKB-UniRule"/>
</dbReference>
<protein>
    <recommendedName>
        <fullName evidence="4">Cobyric acid synthase</fullName>
    </recommendedName>
</protein>
<dbReference type="PROSITE" id="PS51273">
    <property type="entry name" value="GATASE_TYPE_1"/>
    <property type="match status" value="1"/>
</dbReference>
<dbReference type="InterPro" id="IPR033949">
    <property type="entry name" value="CobQ_GATase1"/>
</dbReference>
<evidence type="ECO:0000313" key="7">
    <source>
        <dbReference type="EMBL" id="MBA2893531.1"/>
    </source>
</evidence>
<dbReference type="NCBIfam" id="NF001989">
    <property type="entry name" value="PRK00784.1"/>
    <property type="match status" value="1"/>
</dbReference>
<evidence type="ECO:0000259" key="6">
    <source>
        <dbReference type="Pfam" id="PF07685"/>
    </source>
</evidence>
<gene>
    <name evidence="4" type="primary">cobQ</name>
    <name evidence="7" type="ORF">HNR30_004892</name>
</gene>
<dbReference type="Gene3D" id="3.40.50.300">
    <property type="entry name" value="P-loop containing nucleotide triphosphate hydrolases"/>
    <property type="match status" value="1"/>
</dbReference>
<evidence type="ECO:0000313" key="8">
    <source>
        <dbReference type="Proteomes" id="UP000530928"/>
    </source>
</evidence>
<sequence>MKGALLVAGTTSDAGKSVVTAGICRWLARQGVRVAPFKAQNMSLNSFVTADGAEIGRAQAMQAQAAGLEPVADMNPILLKPGSDRRSQVVLMGRPVADVDALEYGAFRDRLRRAALESLDRLRAAYDVVICEGAGSPAEINLRAGDIANMGLARAADLPVVVVGDIDRGGVFAAFYGTVALLDEADQAHIAGFVVNKFRGAVELLRPGLDTIEQLTGRAVYGVLPWLDGLWLDVEDSLALDSRQVQAREPYGRQTLRVAVVRLPRISNFTDLDALACEPGVVVRFVTSPAELDDADLVVLPGSRATVDDLAWLRERGLADALAARKGPLLGICGGFQMLSHEIADEVESKAGVVPGLGLLPAAVAFRPDKTLARPEGSWRGHEVKAYEIHHGVVTVSGGEPFLDGCREGDVFGTTWHGALENDAFRRAFLREVAVLAGRDFTADPGTCFADLREERLDALGDLVERHLDTGALLRLIEKGTGPVPTLPPAGRLGA</sequence>
<dbReference type="InterPro" id="IPR004459">
    <property type="entry name" value="CobQ_synth"/>
</dbReference>
<keyword evidence="3 4" id="KW-0315">Glutamine amidotransferase</keyword>
<comment type="similarity">
    <text evidence="4">Belongs to the CobB/CobQ family. CobQ subfamily.</text>
</comment>
<dbReference type="RefSeq" id="WP_181612335.1">
    <property type="nucleotide sequence ID" value="NZ_BAABAM010000005.1"/>
</dbReference>
<evidence type="ECO:0000259" key="5">
    <source>
        <dbReference type="Pfam" id="PF01656"/>
    </source>
</evidence>
<reference evidence="7 8" key="1">
    <citation type="submission" date="2020-07" db="EMBL/GenBank/DDBJ databases">
        <title>Genomic Encyclopedia of Type Strains, Phase IV (KMG-IV): sequencing the most valuable type-strain genomes for metagenomic binning, comparative biology and taxonomic classification.</title>
        <authorList>
            <person name="Goeker M."/>
        </authorList>
    </citation>
    <scope>NUCLEOTIDE SEQUENCE [LARGE SCALE GENOMIC DNA]</scope>
    <source>
        <strain evidence="7 8">DSM 45533</strain>
    </source>
</reference>
<dbReference type="SUPFAM" id="SSF52317">
    <property type="entry name" value="Class I glutamine amidotransferase-like"/>
    <property type="match status" value="1"/>
</dbReference>
<evidence type="ECO:0000256" key="1">
    <source>
        <dbReference type="ARBA" id="ARBA00004953"/>
    </source>
</evidence>
<feature type="domain" description="CobB/CobQ-like glutamine amidotransferase" evidence="6">
    <location>
        <begin position="257"/>
        <end position="424"/>
    </location>
</feature>
<dbReference type="Gene3D" id="3.40.50.880">
    <property type="match status" value="1"/>
</dbReference>
<dbReference type="InterPro" id="IPR011698">
    <property type="entry name" value="GATase_3"/>
</dbReference>
<dbReference type="InterPro" id="IPR047045">
    <property type="entry name" value="CobQ_N"/>
</dbReference>
<dbReference type="Pfam" id="PF07685">
    <property type="entry name" value="GATase_3"/>
    <property type="match status" value="1"/>
</dbReference>
<dbReference type="CDD" id="cd01750">
    <property type="entry name" value="GATase1_CobQ"/>
    <property type="match status" value="1"/>
</dbReference>
<dbReference type="EMBL" id="JACDUR010000005">
    <property type="protein sequence ID" value="MBA2893531.1"/>
    <property type="molecule type" value="Genomic_DNA"/>
</dbReference>
<dbReference type="PANTHER" id="PTHR21343:SF1">
    <property type="entry name" value="COBYRIC ACID SYNTHASE"/>
    <property type="match status" value="1"/>
</dbReference>
<comment type="caution">
    <text evidence="7">The sequence shown here is derived from an EMBL/GenBank/DDBJ whole genome shotgun (WGS) entry which is preliminary data.</text>
</comment>
<dbReference type="GO" id="GO:0009236">
    <property type="term" value="P:cobalamin biosynthetic process"/>
    <property type="evidence" value="ECO:0007669"/>
    <property type="project" value="UniProtKB-UniRule"/>
</dbReference>
<dbReference type="AlphaFoldDB" id="A0A7W0HSD2"/>
<evidence type="ECO:0000256" key="3">
    <source>
        <dbReference type="ARBA" id="ARBA00022962"/>
    </source>
</evidence>
<evidence type="ECO:0000256" key="2">
    <source>
        <dbReference type="ARBA" id="ARBA00022573"/>
    </source>
</evidence>
<dbReference type="GO" id="GO:0016874">
    <property type="term" value="F:ligase activity"/>
    <property type="evidence" value="ECO:0007669"/>
    <property type="project" value="UniProtKB-KW"/>
</dbReference>
<name>A0A7W0HSD2_9ACTN</name>
<dbReference type="SUPFAM" id="SSF52540">
    <property type="entry name" value="P-loop containing nucleoside triphosphate hydrolases"/>
    <property type="match status" value="1"/>
</dbReference>
<dbReference type="Pfam" id="PF01656">
    <property type="entry name" value="CbiA"/>
    <property type="match status" value="1"/>
</dbReference>
<dbReference type="InterPro" id="IPR029062">
    <property type="entry name" value="Class_I_gatase-like"/>
</dbReference>
<organism evidence="7 8">
    <name type="scientific">Nonomuraea soli</name>
    <dbReference type="NCBI Taxonomy" id="1032476"/>
    <lineage>
        <taxon>Bacteria</taxon>
        <taxon>Bacillati</taxon>
        <taxon>Actinomycetota</taxon>
        <taxon>Actinomycetes</taxon>
        <taxon>Streptosporangiales</taxon>
        <taxon>Streptosporangiaceae</taxon>
        <taxon>Nonomuraea</taxon>
    </lineage>
</organism>